<feature type="binding site" evidence="3">
    <location>
        <position position="138"/>
    </location>
    <ligand>
        <name>Zn(2+)</name>
        <dbReference type="ChEBI" id="CHEBI:29105"/>
        <label>2</label>
    </ligand>
</feature>
<protein>
    <submittedName>
        <fullName evidence="6">Zn-dependent hydrolase</fullName>
    </submittedName>
</protein>
<dbReference type="GO" id="GO:0016813">
    <property type="term" value="F:hydrolase activity, acting on carbon-nitrogen (but not peptide) bonds, in linear amidines"/>
    <property type="evidence" value="ECO:0007669"/>
    <property type="project" value="InterPro"/>
</dbReference>
<dbReference type="GO" id="GO:0046872">
    <property type="term" value="F:metal ion binding"/>
    <property type="evidence" value="ECO:0007669"/>
    <property type="project" value="UniProtKB-KW"/>
</dbReference>
<name>A0A951P9Z9_9CYAN</name>
<feature type="binding site" evidence="4">
    <location>
        <position position="296"/>
    </location>
    <ligand>
        <name>allantoate</name>
        <dbReference type="ChEBI" id="CHEBI:17536"/>
    </ligand>
</feature>
<sequence length="421" mass="45072">MQILSTLSDLSVLAVNGERLNSSIERLARIGRQPNGDICRLAFTAEDLQARYLVQQWMVEAGMTVRTDAAGNLIGRYDGTVEAAPALATGSHIDTVPSGGCYDGVLGVLAGIEVVRTLRERNLRLKHPIEVIVFTDEESTMIGGQAIAGTVLQNEPERYQAKTGQAIVACLESVGGCWSKIRSAVRSRDDMAAFVELHVEQGAVLERTATEIGVVQGVVGMLRQMITITGQANHAGTTPMEMRQDALVAAAQIILAVKQIALSMPSQPVATVGYLTVAPNAVNIVPGRVELSVDMRDLSQDCLDSMMSRLMREVGAIAAETQTEINFTPVLCVPPTLAAPQVQTTIAEVCQALSLSHRPMPSRAGHDSLEIGRITDMGMIFVPSQAGLSHSNAEYTSPEQCTQGANVLLHSLLKLDQVYAC</sequence>
<dbReference type="Pfam" id="PF01546">
    <property type="entry name" value="Peptidase_M20"/>
    <property type="match status" value="1"/>
</dbReference>
<reference evidence="6" key="1">
    <citation type="submission" date="2021-05" db="EMBL/GenBank/DDBJ databases">
        <authorList>
            <person name="Pietrasiak N."/>
            <person name="Ward R."/>
            <person name="Stajich J.E."/>
            <person name="Kurbessoian T."/>
        </authorList>
    </citation>
    <scope>NUCLEOTIDE SEQUENCE</scope>
    <source>
        <strain evidence="6">GSE-TBD4-15B</strain>
    </source>
</reference>
<evidence type="ECO:0000256" key="2">
    <source>
        <dbReference type="ARBA" id="ARBA00022801"/>
    </source>
</evidence>
<dbReference type="PANTHER" id="PTHR32494">
    <property type="entry name" value="ALLANTOATE DEIMINASE-RELATED"/>
    <property type="match status" value="1"/>
</dbReference>
<evidence type="ECO:0000256" key="1">
    <source>
        <dbReference type="ARBA" id="ARBA00006153"/>
    </source>
</evidence>
<evidence type="ECO:0000313" key="7">
    <source>
        <dbReference type="Proteomes" id="UP000707356"/>
    </source>
</evidence>
<dbReference type="SUPFAM" id="SSF55031">
    <property type="entry name" value="Bacterial exopeptidase dimerisation domain"/>
    <property type="match status" value="1"/>
</dbReference>
<dbReference type="SUPFAM" id="SSF53187">
    <property type="entry name" value="Zn-dependent exopeptidases"/>
    <property type="match status" value="1"/>
</dbReference>
<dbReference type="InterPro" id="IPR010158">
    <property type="entry name" value="Amidase_Cbmase"/>
</dbReference>
<dbReference type="NCBIfam" id="NF006771">
    <property type="entry name" value="PRK09290.1-5"/>
    <property type="match status" value="1"/>
</dbReference>
<dbReference type="Gene3D" id="3.40.630.10">
    <property type="entry name" value="Zn peptidases"/>
    <property type="match status" value="1"/>
</dbReference>
<dbReference type="InterPro" id="IPR036264">
    <property type="entry name" value="Bact_exopeptidase_dim_dom"/>
</dbReference>
<dbReference type="InterPro" id="IPR011650">
    <property type="entry name" value="Peptidase_M20_dimer"/>
</dbReference>
<keyword evidence="2 6" id="KW-0378">Hydrolase</keyword>
<feature type="binding site" evidence="4">
    <location>
        <position position="283"/>
    </location>
    <ligand>
        <name>allantoate</name>
        <dbReference type="ChEBI" id="CHEBI:17536"/>
    </ligand>
</feature>
<proteinExistence type="inferred from homology"/>
<evidence type="ECO:0000259" key="5">
    <source>
        <dbReference type="Pfam" id="PF07687"/>
    </source>
</evidence>
<feature type="binding site" evidence="3">
    <location>
        <position position="390"/>
    </location>
    <ligand>
        <name>Zn(2+)</name>
        <dbReference type="ChEBI" id="CHEBI:29105"/>
        <label>2</label>
    </ligand>
</feature>
<dbReference type="Proteomes" id="UP000707356">
    <property type="component" value="Unassembled WGS sequence"/>
</dbReference>
<dbReference type="PANTHER" id="PTHR32494:SF5">
    <property type="entry name" value="ALLANTOATE AMIDOHYDROLASE"/>
    <property type="match status" value="1"/>
</dbReference>
<evidence type="ECO:0000256" key="3">
    <source>
        <dbReference type="PIRSR" id="PIRSR001235-1"/>
    </source>
</evidence>
<comment type="cofactor">
    <cofactor evidence="3">
        <name>Zn(2+)</name>
        <dbReference type="ChEBI" id="CHEBI:29105"/>
    </cofactor>
    <text evidence="3">Binds 2 Zn(2+) ions per subunit.</text>
</comment>
<keyword evidence="3" id="KW-0479">Metal-binding</keyword>
<comment type="similarity">
    <text evidence="1">Belongs to the peptidase M20 family.</text>
</comment>
<dbReference type="Pfam" id="PF07687">
    <property type="entry name" value="M20_dimer"/>
    <property type="match status" value="1"/>
</dbReference>
<feature type="binding site" evidence="3">
    <location>
        <position position="103"/>
    </location>
    <ligand>
        <name>Zn(2+)</name>
        <dbReference type="ChEBI" id="CHEBI:29105"/>
        <label>1</label>
    </ligand>
</feature>
<dbReference type="InterPro" id="IPR002933">
    <property type="entry name" value="Peptidase_M20"/>
</dbReference>
<dbReference type="PIRSF" id="PIRSF001235">
    <property type="entry name" value="Amidase_carbamoylase"/>
    <property type="match status" value="1"/>
</dbReference>
<feature type="domain" description="Peptidase M20 dimerisation" evidence="5">
    <location>
        <begin position="220"/>
        <end position="320"/>
    </location>
</feature>
<dbReference type="EMBL" id="JAHHHV010000045">
    <property type="protein sequence ID" value="MBW4465477.1"/>
    <property type="molecule type" value="Genomic_DNA"/>
</dbReference>
<accession>A0A951P9Z9</accession>
<feature type="binding site" evidence="4">
    <location>
        <position position="223"/>
    </location>
    <ligand>
        <name>allantoate</name>
        <dbReference type="ChEBI" id="CHEBI:17536"/>
    </ligand>
</feature>
<gene>
    <name evidence="6" type="ORF">KME07_08550</name>
</gene>
<organism evidence="6 7">
    <name type="scientific">Pegethrix bostrychoides GSE-TBD4-15B</name>
    <dbReference type="NCBI Taxonomy" id="2839662"/>
    <lineage>
        <taxon>Bacteria</taxon>
        <taxon>Bacillati</taxon>
        <taxon>Cyanobacteriota</taxon>
        <taxon>Cyanophyceae</taxon>
        <taxon>Oculatellales</taxon>
        <taxon>Oculatellaceae</taxon>
        <taxon>Pegethrix</taxon>
    </lineage>
</organism>
<comment type="caution">
    <text evidence="6">The sequence shown here is derived from an EMBL/GenBank/DDBJ whole genome shotgun (WGS) entry which is preliminary data.</text>
</comment>
<dbReference type="NCBIfam" id="TIGR01879">
    <property type="entry name" value="hydantase"/>
    <property type="match status" value="1"/>
</dbReference>
<dbReference type="Gene3D" id="3.30.70.360">
    <property type="match status" value="1"/>
</dbReference>
<feature type="binding site" evidence="3">
    <location>
        <position position="103"/>
    </location>
    <ligand>
        <name>Zn(2+)</name>
        <dbReference type="ChEBI" id="CHEBI:29105"/>
        <label>2</label>
    </ligand>
</feature>
<keyword evidence="3" id="KW-0862">Zinc</keyword>
<evidence type="ECO:0000256" key="4">
    <source>
        <dbReference type="PIRSR" id="PIRSR001235-2"/>
    </source>
</evidence>
<dbReference type="CDD" id="cd03884">
    <property type="entry name" value="M20_bAS"/>
    <property type="match status" value="1"/>
</dbReference>
<dbReference type="AlphaFoldDB" id="A0A951P9Z9"/>
<feature type="binding site" evidence="3">
    <location>
        <position position="92"/>
    </location>
    <ligand>
        <name>Zn(2+)</name>
        <dbReference type="ChEBI" id="CHEBI:29105"/>
        <label>1</label>
    </ligand>
</feature>
<evidence type="ECO:0000313" key="6">
    <source>
        <dbReference type="EMBL" id="MBW4465477.1"/>
    </source>
</evidence>
<reference evidence="6" key="2">
    <citation type="journal article" date="2022" name="Microbiol. Resour. Announc.">
        <title>Metagenome Sequencing to Explore Phylogenomics of Terrestrial Cyanobacteria.</title>
        <authorList>
            <person name="Ward R.D."/>
            <person name="Stajich J.E."/>
            <person name="Johansen J.R."/>
            <person name="Huntemann M."/>
            <person name="Clum A."/>
            <person name="Foster B."/>
            <person name="Foster B."/>
            <person name="Roux S."/>
            <person name="Palaniappan K."/>
            <person name="Varghese N."/>
            <person name="Mukherjee S."/>
            <person name="Reddy T.B.K."/>
            <person name="Daum C."/>
            <person name="Copeland A."/>
            <person name="Chen I.A."/>
            <person name="Ivanova N.N."/>
            <person name="Kyrpides N.C."/>
            <person name="Shapiro N."/>
            <person name="Eloe-Fadrosh E.A."/>
            <person name="Pietrasiak N."/>
        </authorList>
    </citation>
    <scope>NUCLEOTIDE SEQUENCE</scope>
    <source>
        <strain evidence="6">GSE-TBD4-15B</strain>
    </source>
</reference>
<feature type="binding site" evidence="3">
    <location>
        <position position="198"/>
    </location>
    <ligand>
        <name>Zn(2+)</name>
        <dbReference type="ChEBI" id="CHEBI:29105"/>
        <label>1</label>
    </ligand>
</feature>